<feature type="compositionally biased region" description="Low complexity" evidence="6">
    <location>
        <begin position="259"/>
        <end position="280"/>
    </location>
</feature>
<evidence type="ECO:0000313" key="9">
    <source>
        <dbReference type="EMBL" id="TWH73358.1"/>
    </source>
</evidence>
<evidence type="ECO:0000256" key="6">
    <source>
        <dbReference type="SAM" id="MobiDB-lite"/>
    </source>
</evidence>
<dbReference type="PROSITE" id="PS51935">
    <property type="entry name" value="NLPC_P60"/>
    <property type="match status" value="1"/>
</dbReference>
<keyword evidence="10" id="KW-1185">Reference proteome</keyword>
<feature type="domain" description="NlpC/P60" evidence="8">
    <location>
        <begin position="319"/>
        <end position="460"/>
    </location>
</feature>
<proteinExistence type="inferred from homology"/>
<gene>
    <name evidence="9" type="ORF">JD78_01881</name>
</gene>
<protein>
    <submittedName>
        <fullName evidence="9">Cell wall-associated NlpC family hydrolase</fullName>
    </submittedName>
</protein>
<dbReference type="Gene3D" id="3.90.1720.10">
    <property type="entry name" value="endopeptidase domain like (from Nostoc punctiforme)"/>
    <property type="match status" value="1"/>
</dbReference>
<dbReference type="GO" id="GO:0008234">
    <property type="term" value="F:cysteine-type peptidase activity"/>
    <property type="evidence" value="ECO:0007669"/>
    <property type="project" value="UniProtKB-KW"/>
</dbReference>
<feature type="signal peptide" evidence="7">
    <location>
        <begin position="1"/>
        <end position="36"/>
    </location>
</feature>
<accession>A0A562IR03</accession>
<feature type="coiled-coil region" evidence="5">
    <location>
        <begin position="216"/>
        <end position="250"/>
    </location>
</feature>
<dbReference type="Pfam" id="PF00877">
    <property type="entry name" value="NLPC_P60"/>
    <property type="match status" value="1"/>
</dbReference>
<feature type="compositionally biased region" description="Gly residues" evidence="6">
    <location>
        <begin position="281"/>
        <end position="293"/>
    </location>
</feature>
<dbReference type="InterPro" id="IPR038765">
    <property type="entry name" value="Papain-like_cys_pep_sf"/>
</dbReference>
<keyword evidence="2" id="KW-0645">Protease</keyword>
<sequence length="460" mass="46079">MRTQLSTGGRRRVPRTLGIAAAVTVCLLVAPAPASAAPTDAQISAAERARQDAAAEVGAITAQLAQAESAAAAASAAAQIALQDYEEAQAAYEQARADADAAAAEAARAVAALAQGEAEVAAFARASYIQGSTSSGTRALLSSGGPAQLLERAALLDAVGEHRTDVVAQLTVLQEQSAAADTVAQQTLGEADGLQQEAATLLAGAQQQEIAARAQAAALTEQQDAVEQQLSAAQQTLTGLQDDRAAAQAQAQVQAQRDAAARAAAAAPRSPAAPPASSGGSSSGGSSSGGSSSGGSSSRPAPVAAPAPPPVTTVGNPSRSTVETAIAAAMSQRGVPYSWGGGGSNGPSFGISPDTSVWGFDCSGLTQYAYAQAGIRIGGTSRDQYWLNRGKTVAKGDLQRGDLLFWDDGSANPNYLDIVHVAIYLGDGQMIEAPTSGSFVKVSTARTSSSTYFGAVRPAG</sequence>
<evidence type="ECO:0000256" key="2">
    <source>
        <dbReference type="ARBA" id="ARBA00022670"/>
    </source>
</evidence>
<dbReference type="InterPro" id="IPR051794">
    <property type="entry name" value="PG_Endopeptidase_C40"/>
</dbReference>
<keyword evidence="4" id="KW-0788">Thiol protease</keyword>
<dbReference type="Gene3D" id="6.10.250.3150">
    <property type="match status" value="1"/>
</dbReference>
<keyword evidence="7" id="KW-0732">Signal</keyword>
<evidence type="ECO:0000256" key="1">
    <source>
        <dbReference type="ARBA" id="ARBA00007074"/>
    </source>
</evidence>
<evidence type="ECO:0000256" key="4">
    <source>
        <dbReference type="ARBA" id="ARBA00022807"/>
    </source>
</evidence>
<dbReference type="Proteomes" id="UP000321490">
    <property type="component" value="Unassembled WGS sequence"/>
</dbReference>
<feature type="chain" id="PRO_5021699036" evidence="7">
    <location>
        <begin position="37"/>
        <end position="460"/>
    </location>
</feature>
<name>A0A562IR03_9ACTN</name>
<evidence type="ECO:0000256" key="5">
    <source>
        <dbReference type="SAM" id="Coils"/>
    </source>
</evidence>
<comment type="caution">
    <text evidence="9">The sequence shown here is derived from an EMBL/GenBank/DDBJ whole genome shotgun (WGS) entry which is preliminary data.</text>
</comment>
<evidence type="ECO:0000256" key="3">
    <source>
        <dbReference type="ARBA" id="ARBA00022801"/>
    </source>
</evidence>
<feature type="coiled-coil region" evidence="5">
    <location>
        <begin position="78"/>
        <end position="105"/>
    </location>
</feature>
<evidence type="ECO:0000259" key="8">
    <source>
        <dbReference type="PROSITE" id="PS51935"/>
    </source>
</evidence>
<evidence type="ECO:0000256" key="7">
    <source>
        <dbReference type="SAM" id="SignalP"/>
    </source>
</evidence>
<reference evidence="9 10" key="1">
    <citation type="submission" date="2019-07" db="EMBL/GenBank/DDBJ databases">
        <title>R&amp;d 2014.</title>
        <authorList>
            <person name="Klenk H.-P."/>
        </authorList>
    </citation>
    <scope>NUCLEOTIDE SEQUENCE [LARGE SCALE GENOMIC DNA]</scope>
    <source>
        <strain evidence="9 10">DSM 45764</strain>
    </source>
</reference>
<dbReference type="RefSeq" id="WP_228394881.1">
    <property type="nucleotide sequence ID" value="NZ_ML762478.1"/>
</dbReference>
<evidence type="ECO:0000313" key="10">
    <source>
        <dbReference type="Proteomes" id="UP000321490"/>
    </source>
</evidence>
<keyword evidence="5" id="KW-0175">Coiled coil</keyword>
<feature type="region of interest" description="Disordered" evidence="6">
    <location>
        <begin position="259"/>
        <end position="318"/>
    </location>
</feature>
<keyword evidence="3 9" id="KW-0378">Hydrolase</keyword>
<dbReference type="PANTHER" id="PTHR47359">
    <property type="entry name" value="PEPTIDOGLYCAN DL-ENDOPEPTIDASE CWLO"/>
    <property type="match status" value="1"/>
</dbReference>
<dbReference type="AlphaFoldDB" id="A0A562IR03"/>
<dbReference type="PANTHER" id="PTHR47359:SF3">
    <property type="entry name" value="NLP_P60 DOMAIN-CONTAINING PROTEIN-RELATED"/>
    <property type="match status" value="1"/>
</dbReference>
<dbReference type="GO" id="GO:0006508">
    <property type="term" value="P:proteolysis"/>
    <property type="evidence" value="ECO:0007669"/>
    <property type="project" value="UniProtKB-KW"/>
</dbReference>
<dbReference type="EMBL" id="VLKF01000001">
    <property type="protein sequence ID" value="TWH73358.1"/>
    <property type="molecule type" value="Genomic_DNA"/>
</dbReference>
<organism evidence="9 10">
    <name type="scientific">Modestobacter roseus</name>
    <dbReference type="NCBI Taxonomy" id="1181884"/>
    <lineage>
        <taxon>Bacteria</taxon>
        <taxon>Bacillati</taxon>
        <taxon>Actinomycetota</taxon>
        <taxon>Actinomycetes</taxon>
        <taxon>Geodermatophilales</taxon>
        <taxon>Geodermatophilaceae</taxon>
        <taxon>Modestobacter</taxon>
    </lineage>
</organism>
<comment type="similarity">
    <text evidence="1">Belongs to the peptidase C40 family.</text>
</comment>
<dbReference type="SUPFAM" id="SSF54001">
    <property type="entry name" value="Cysteine proteinases"/>
    <property type="match status" value="1"/>
</dbReference>
<dbReference type="InterPro" id="IPR000064">
    <property type="entry name" value="NLP_P60_dom"/>
</dbReference>